<dbReference type="PANTHER" id="PTHR37173">
    <property type="entry name" value="HYDROXYPROLINE-RICH GLYCOPROTEIN FAMILY PROTEIN"/>
    <property type="match status" value="1"/>
</dbReference>
<reference evidence="2 3" key="1">
    <citation type="journal article" date="2012" name="Genome Biol.">
        <title>The genome of the polar eukaryotic microalga coccomyxa subellipsoidea reveals traits of cold adaptation.</title>
        <authorList>
            <person name="Blanc G."/>
            <person name="Agarkova I."/>
            <person name="Grimwood J."/>
            <person name="Kuo A."/>
            <person name="Brueggeman A."/>
            <person name="Dunigan D."/>
            <person name="Gurnon J."/>
            <person name="Ladunga I."/>
            <person name="Lindquist E."/>
            <person name="Lucas S."/>
            <person name="Pangilinan J."/>
            <person name="Proschold T."/>
            <person name="Salamov A."/>
            <person name="Schmutz J."/>
            <person name="Weeks D."/>
            <person name="Yamada T."/>
            <person name="Claverie J.M."/>
            <person name="Grigoriev I."/>
            <person name="Van Etten J."/>
            <person name="Lomsadze A."/>
            <person name="Borodovsky M."/>
        </authorList>
    </citation>
    <scope>NUCLEOTIDE SEQUENCE [LARGE SCALE GENOMIC DNA]</scope>
    <source>
        <strain evidence="2 3">C-169</strain>
    </source>
</reference>
<dbReference type="GO" id="GO:0017053">
    <property type="term" value="C:transcription repressor complex"/>
    <property type="evidence" value="ECO:0007669"/>
    <property type="project" value="InterPro"/>
</dbReference>
<dbReference type="RefSeq" id="XP_005649708.1">
    <property type="nucleotide sequence ID" value="XM_005649651.1"/>
</dbReference>
<comment type="caution">
    <text evidence="2">The sequence shown here is derived from an EMBL/GenBank/DDBJ whole genome shotgun (WGS) entry which is preliminary data.</text>
</comment>
<dbReference type="PANTHER" id="PTHR37173:SF1">
    <property type="entry name" value="PROLINE-RICH FAMILY PROTEIN"/>
    <property type="match status" value="1"/>
</dbReference>
<feature type="compositionally biased region" description="Polar residues" evidence="1">
    <location>
        <begin position="43"/>
        <end position="73"/>
    </location>
</feature>
<feature type="region of interest" description="Disordered" evidence="1">
    <location>
        <begin position="167"/>
        <end position="210"/>
    </location>
</feature>
<protein>
    <submittedName>
        <fullName evidence="2">Uncharacterized protein</fullName>
    </submittedName>
</protein>
<evidence type="ECO:0000313" key="3">
    <source>
        <dbReference type="Proteomes" id="UP000007264"/>
    </source>
</evidence>
<evidence type="ECO:0000256" key="1">
    <source>
        <dbReference type="SAM" id="MobiDB-lite"/>
    </source>
</evidence>
<organism evidence="2 3">
    <name type="scientific">Coccomyxa subellipsoidea (strain C-169)</name>
    <name type="common">Green microalga</name>
    <dbReference type="NCBI Taxonomy" id="574566"/>
    <lineage>
        <taxon>Eukaryota</taxon>
        <taxon>Viridiplantae</taxon>
        <taxon>Chlorophyta</taxon>
        <taxon>core chlorophytes</taxon>
        <taxon>Trebouxiophyceae</taxon>
        <taxon>Trebouxiophyceae incertae sedis</taxon>
        <taxon>Coccomyxaceae</taxon>
        <taxon>Coccomyxa</taxon>
        <taxon>Coccomyxa subellipsoidea</taxon>
    </lineage>
</organism>
<feature type="compositionally biased region" description="Polar residues" evidence="1">
    <location>
        <begin position="81"/>
        <end position="90"/>
    </location>
</feature>
<gene>
    <name evidence="2" type="ORF">COCSUDRAFT_40490</name>
</gene>
<accession>I0Z3E5</accession>
<dbReference type="InterPro" id="IPR028226">
    <property type="entry name" value="LIN37"/>
</dbReference>
<feature type="region of interest" description="Disordered" evidence="1">
    <location>
        <begin position="1"/>
        <end position="120"/>
    </location>
</feature>
<dbReference type="KEGG" id="csl:COCSUDRAFT_40490"/>
<name>I0Z3E5_COCSC</name>
<dbReference type="OrthoDB" id="6287771at2759"/>
<dbReference type="Proteomes" id="UP000007264">
    <property type="component" value="Unassembled WGS sequence"/>
</dbReference>
<dbReference type="EMBL" id="AGSI01000004">
    <property type="protein sequence ID" value="EIE25164.1"/>
    <property type="molecule type" value="Genomic_DNA"/>
</dbReference>
<keyword evidence="3" id="KW-1185">Reference proteome</keyword>
<proteinExistence type="predicted"/>
<dbReference type="GeneID" id="17043166"/>
<evidence type="ECO:0000313" key="2">
    <source>
        <dbReference type="EMBL" id="EIE25164.1"/>
    </source>
</evidence>
<dbReference type="Pfam" id="PF15306">
    <property type="entry name" value="LIN37"/>
    <property type="match status" value="1"/>
</dbReference>
<dbReference type="AlphaFoldDB" id="I0Z3E5"/>
<sequence>MAEASDAKPEVAAPAEPLEASEEVSEALLSHEKLPLELPGDNGATSSQAEGGRPTQGTPSMMASLPSPGNASRQPAGPPGQMTTPGTSGVSGKWRGPSVRASPMSATTQGPRVPPQDPAIFTVTDRKVRVREHEKNTPLYVLCRKWVQNEPDTELMPPKDRAEEVAAKEREAATIKLPPIPQPTEEEEAQAARLPEPEEPLPQSQKERPTIEVLKRQHQDHWLGVRMHNSEKFTLKMRRFRSRLNTLLTLSAPPAEAA</sequence>